<dbReference type="GO" id="GO:0097176">
    <property type="term" value="P:epoxide metabolic process"/>
    <property type="evidence" value="ECO:0007669"/>
    <property type="project" value="TreeGrafter"/>
</dbReference>
<comment type="similarity">
    <text evidence="1">Belongs to the peptidase S33 family.</text>
</comment>
<dbReference type="InterPro" id="IPR000639">
    <property type="entry name" value="Epox_hydrolase-like"/>
</dbReference>
<feature type="active site" description="Proton donor" evidence="4">
    <location>
        <position position="330"/>
    </location>
</feature>
<dbReference type="Proteomes" id="UP000054771">
    <property type="component" value="Unassembled WGS sequence"/>
</dbReference>
<dbReference type="GO" id="GO:0004301">
    <property type="term" value="F:epoxide hydrolase activity"/>
    <property type="evidence" value="ECO:0007669"/>
    <property type="project" value="TreeGrafter"/>
</dbReference>
<keyword evidence="2" id="KW-0058">Aromatic hydrocarbons catabolism</keyword>
<feature type="domain" description="Epoxide hydrolase N-terminal" evidence="5">
    <location>
        <begin position="29"/>
        <end position="141"/>
    </location>
</feature>
<evidence type="ECO:0000256" key="4">
    <source>
        <dbReference type="PIRSR" id="PIRSR001112-1"/>
    </source>
</evidence>
<dbReference type="PRINTS" id="PR00412">
    <property type="entry name" value="EPOXHYDRLASE"/>
</dbReference>
<keyword evidence="7" id="KW-1185">Reference proteome</keyword>
<feature type="active site" description="Nucleophile" evidence="4">
    <location>
        <position position="204"/>
    </location>
</feature>
<evidence type="ECO:0000313" key="6">
    <source>
        <dbReference type="EMBL" id="CEL09248.1"/>
    </source>
</evidence>
<dbReference type="OMA" id="FAGWLWD"/>
<evidence type="ECO:0000313" key="7">
    <source>
        <dbReference type="Proteomes" id="UP000054771"/>
    </source>
</evidence>
<evidence type="ECO:0000256" key="1">
    <source>
        <dbReference type="ARBA" id="ARBA00010088"/>
    </source>
</evidence>
<dbReference type="Gene3D" id="3.40.50.1820">
    <property type="entry name" value="alpha/beta hydrolase"/>
    <property type="match status" value="1"/>
</dbReference>
<dbReference type="SUPFAM" id="SSF53474">
    <property type="entry name" value="alpha/beta-Hydrolases"/>
    <property type="match status" value="1"/>
</dbReference>
<gene>
    <name evidence="6" type="ORF">ASPCAL12387</name>
</gene>
<proteinExistence type="inferred from homology"/>
<reference evidence="7" key="1">
    <citation type="journal article" date="2016" name="Genome Announc.">
        <title>Draft genome sequences of fungus Aspergillus calidoustus.</title>
        <authorList>
            <person name="Horn F."/>
            <person name="Linde J."/>
            <person name="Mattern D.J."/>
            <person name="Walther G."/>
            <person name="Guthke R."/>
            <person name="Scherlach K."/>
            <person name="Martin K."/>
            <person name="Brakhage A.A."/>
            <person name="Petzke L."/>
            <person name="Valiante V."/>
        </authorList>
    </citation>
    <scope>NUCLEOTIDE SEQUENCE [LARGE SCALE GENOMIC DNA]</scope>
    <source>
        <strain evidence="7">SF006504</strain>
    </source>
</reference>
<dbReference type="STRING" id="454130.A0A0U5GBY1"/>
<dbReference type="InterPro" id="IPR010497">
    <property type="entry name" value="Epoxide_hydro_N"/>
</dbReference>
<dbReference type="InterPro" id="IPR029058">
    <property type="entry name" value="AB_hydrolase_fold"/>
</dbReference>
<dbReference type="PANTHER" id="PTHR21661:SF35">
    <property type="entry name" value="EPOXIDE HYDROLASE"/>
    <property type="match status" value="1"/>
</dbReference>
<keyword evidence="3" id="KW-0378">Hydrolase</keyword>
<protein>
    <recommendedName>
        <fullName evidence="5">Epoxide hydrolase N-terminal domain-containing protein</fullName>
    </recommendedName>
</protein>
<dbReference type="EMBL" id="CDMC01000013">
    <property type="protein sequence ID" value="CEL09248.1"/>
    <property type="molecule type" value="Genomic_DNA"/>
</dbReference>
<evidence type="ECO:0000259" key="5">
    <source>
        <dbReference type="Pfam" id="PF06441"/>
    </source>
</evidence>
<dbReference type="AlphaFoldDB" id="A0A0U5GBY1"/>
<sequence length="412" mass="46484">MSSLATVTPGADSEYTRLNFNFPSTTAPERFDIHVDQKFLEYTLRKVRDYRPSPVFSPSWTIEGPPTGAIAGLANHWANDYDWRTAEKRMNEQFAHYATTVPGNGEYSAPIPLHFVHERSDDEAATPLLLIHGWASTHLEWSRIIKPLAQQGSKAFHVVAVDLPGFGFSPAARQPGLGAREMGRAFDALMRQLGYDKYGLVTTDLGWLIGMWMVEDVRDSIIGHFTDFFLVPPSEPDFARQAQNETTEEENQFMAAAGEWFANHASYATMMNQKPAAISLAFTDSPVGFAGWLWDLKYGSSDGFAYEYNELITDTMLQWIQPPYPSIEIYSGMNRPDILMLPKSNVPTGVTQWGGQNGPFPSLANWPLTPRHWVERMAPVAYFKRYDFGGHWPAVSHPELWASDVREFFSKL</sequence>
<dbReference type="PIRSF" id="PIRSF001112">
    <property type="entry name" value="Epoxide_hydrolase"/>
    <property type="match status" value="1"/>
</dbReference>
<organism evidence="6 7">
    <name type="scientific">Aspergillus calidoustus</name>
    <dbReference type="NCBI Taxonomy" id="454130"/>
    <lineage>
        <taxon>Eukaryota</taxon>
        <taxon>Fungi</taxon>
        <taxon>Dikarya</taxon>
        <taxon>Ascomycota</taxon>
        <taxon>Pezizomycotina</taxon>
        <taxon>Eurotiomycetes</taxon>
        <taxon>Eurotiomycetidae</taxon>
        <taxon>Eurotiales</taxon>
        <taxon>Aspergillaceae</taxon>
        <taxon>Aspergillus</taxon>
        <taxon>Aspergillus subgen. Nidulantes</taxon>
    </lineage>
</organism>
<accession>A0A0U5GBY1</accession>
<feature type="active site" description="Proton acceptor" evidence="4">
    <location>
        <position position="391"/>
    </location>
</feature>
<dbReference type="InterPro" id="IPR016292">
    <property type="entry name" value="Epoxide_hydrolase"/>
</dbReference>
<dbReference type="OrthoDB" id="6431331at2759"/>
<evidence type="ECO:0000256" key="2">
    <source>
        <dbReference type="ARBA" id="ARBA00022797"/>
    </source>
</evidence>
<dbReference type="PANTHER" id="PTHR21661">
    <property type="entry name" value="EPOXIDE HYDROLASE 1-RELATED"/>
    <property type="match status" value="1"/>
</dbReference>
<dbReference type="Pfam" id="PF06441">
    <property type="entry name" value="EHN"/>
    <property type="match status" value="1"/>
</dbReference>
<name>A0A0U5GBY1_ASPCI</name>
<evidence type="ECO:0000256" key="3">
    <source>
        <dbReference type="ARBA" id="ARBA00022801"/>
    </source>
</evidence>